<dbReference type="Gene3D" id="3.90.1300.10">
    <property type="entry name" value="Amidase signature (AS) domain"/>
    <property type="match status" value="2"/>
</dbReference>
<organism evidence="2 3">
    <name type="scientific">Fusarium kuroshium</name>
    <dbReference type="NCBI Taxonomy" id="2010991"/>
    <lineage>
        <taxon>Eukaryota</taxon>
        <taxon>Fungi</taxon>
        <taxon>Dikarya</taxon>
        <taxon>Ascomycota</taxon>
        <taxon>Pezizomycotina</taxon>
        <taxon>Sordariomycetes</taxon>
        <taxon>Hypocreomycetidae</taxon>
        <taxon>Hypocreales</taxon>
        <taxon>Nectriaceae</taxon>
        <taxon>Fusarium</taxon>
        <taxon>Fusarium solani species complex</taxon>
    </lineage>
</organism>
<dbReference type="InterPro" id="IPR023631">
    <property type="entry name" value="Amidase_dom"/>
</dbReference>
<dbReference type="EMBL" id="NKUJ01001274">
    <property type="protein sequence ID" value="RMI91158.1"/>
    <property type="molecule type" value="Genomic_DNA"/>
</dbReference>
<reference evidence="2 3" key="1">
    <citation type="submission" date="2017-06" db="EMBL/GenBank/DDBJ databases">
        <title>Comparative genomic analysis of Ambrosia Fusariam Clade fungi.</title>
        <authorList>
            <person name="Stajich J.E."/>
            <person name="Carrillo J."/>
            <person name="Kijimoto T."/>
            <person name="Eskalen A."/>
            <person name="O'Donnell K."/>
            <person name="Kasson M."/>
        </authorList>
    </citation>
    <scope>NUCLEOTIDE SEQUENCE [LARGE SCALE GENOMIC DNA]</scope>
    <source>
        <strain evidence="2">UCR3666</strain>
    </source>
</reference>
<evidence type="ECO:0000313" key="2">
    <source>
        <dbReference type="EMBL" id="RMI91158.1"/>
    </source>
</evidence>
<name>A0A3M2QLT6_9HYPO</name>
<evidence type="ECO:0000259" key="1">
    <source>
        <dbReference type="Pfam" id="PF01425"/>
    </source>
</evidence>
<evidence type="ECO:0000313" key="3">
    <source>
        <dbReference type="Proteomes" id="UP000277212"/>
    </source>
</evidence>
<dbReference type="STRING" id="2010991.A0A3M2QLT6"/>
<keyword evidence="3" id="KW-1185">Reference proteome</keyword>
<dbReference type="OrthoDB" id="566138at2759"/>
<protein>
    <recommendedName>
        <fullName evidence="1">Amidase domain-containing protein</fullName>
    </recommendedName>
</protein>
<proteinExistence type="predicted"/>
<dbReference type="Pfam" id="PF01425">
    <property type="entry name" value="Amidase"/>
    <property type="match status" value="1"/>
</dbReference>
<gene>
    <name evidence="2" type="ORF">CDV36_016610</name>
</gene>
<accession>A0A3M2QLT6</accession>
<dbReference type="SUPFAM" id="SSF75304">
    <property type="entry name" value="Amidase signature (AS) enzymes"/>
    <property type="match status" value="1"/>
</dbReference>
<dbReference type="InterPro" id="IPR036928">
    <property type="entry name" value="AS_sf"/>
</dbReference>
<dbReference type="AlphaFoldDB" id="A0A3M2QLT6"/>
<comment type="caution">
    <text evidence="2">The sequence shown here is derived from an EMBL/GenBank/DDBJ whole genome shotgun (WGS) entry which is preliminary data.</text>
</comment>
<dbReference type="PANTHER" id="PTHR42678:SF34">
    <property type="entry name" value="OS04G0183300 PROTEIN"/>
    <property type="match status" value="1"/>
</dbReference>
<sequence>MNTAGSDLVLTSVEAVKLYLAQISRHNHDGLYPNAIVSVAERDTLLAQARELDRERSQGKIRGPFHGVPVVFKDLCNTIDMPTTRESYAFKQCNTKKDANLIHTLTAAGLIILAKANQRDNNQKALEAGRDTTITEEQYDRNFKAICGAASLTLLNLMKEYGVDVLLGPCDSQFNSLGAVAGFPIGNLPLSFADFNGRPFSLHAIAPDGEKDKIFQVMSA</sequence>
<dbReference type="PANTHER" id="PTHR42678">
    <property type="entry name" value="AMIDASE"/>
    <property type="match status" value="1"/>
</dbReference>
<feature type="domain" description="Amidase" evidence="1">
    <location>
        <begin position="15"/>
        <end position="118"/>
    </location>
</feature>
<dbReference type="Proteomes" id="UP000277212">
    <property type="component" value="Unassembled WGS sequence"/>
</dbReference>